<evidence type="ECO:0000256" key="1">
    <source>
        <dbReference type="SAM" id="MobiDB-lite"/>
    </source>
</evidence>
<dbReference type="Pfam" id="PF02625">
    <property type="entry name" value="XdhC_CoxI"/>
    <property type="match status" value="1"/>
</dbReference>
<dbReference type="RefSeq" id="WP_053198937.1">
    <property type="nucleotide sequence ID" value="NZ_CP011409.1"/>
</dbReference>
<feature type="domain" description="XdhC- CoxI" evidence="2">
    <location>
        <begin position="15"/>
        <end position="68"/>
    </location>
</feature>
<dbReference type="Gene3D" id="3.40.50.720">
    <property type="entry name" value="NAD(P)-binding Rossmann-like Domain"/>
    <property type="match status" value="1"/>
</dbReference>
<keyword evidence="4" id="KW-0449">Lipoprotein</keyword>
<name>A0ABM5V2Y4_9BURK</name>
<evidence type="ECO:0000259" key="3">
    <source>
        <dbReference type="Pfam" id="PF13478"/>
    </source>
</evidence>
<organism evidence="4 5">
    <name type="scientific">Herbaspirillum hiltneri N3</name>
    <dbReference type="NCBI Taxonomy" id="1262470"/>
    <lineage>
        <taxon>Bacteria</taxon>
        <taxon>Pseudomonadati</taxon>
        <taxon>Pseudomonadota</taxon>
        <taxon>Betaproteobacteria</taxon>
        <taxon>Burkholderiales</taxon>
        <taxon>Oxalobacteraceae</taxon>
        <taxon>Herbaspirillum</taxon>
    </lineage>
</organism>
<dbReference type="PANTHER" id="PTHR30388:SF4">
    <property type="entry name" value="MOLYBDENUM COFACTOR INSERTION CHAPERONE PAOD"/>
    <property type="match status" value="1"/>
</dbReference>
<feature type="domain" description="XdhC Rossmann" evidence="3">
    <location>
        <begin position="165"/>
        <end position="306"/>
    </location>
</feature>
<dbReference type="InterPro" id="IPR027051">
    <property type="entry name" value="XdhC_Rossmann_dom"/>
</dbReference>
<evidence type="ECO:0000313" key="4">
    <source>
        <dbReference type="EMBL" id="AKZ63918.1"/>
    </source>
</evidence>
<protein>
    <submittedName>
        <fullName evidence="4">Lipoprotein</fullName>
    </submittedName>
</protein>
<sequence length="346" mass="37358">MESIDFDVLNTALTWHEQGHRVLLGTVTHTWGSAPRPVGSMMAIRGDGHVRGSVSGGCVEDDLIRRIQDGELDRTLPFGLTYGLTADEAHRFGLPCGGTLEIMMEPVSAQSRIGELLTAVRQGLRVTRTLDLDTGAATIATDSEARQTVLQGRKLIAPYGPRFRLIIIGAAQMSRYVAQFALALDYQVIVCDPREEYLQEWDIPGVELSGEMPDDLLMRLQLDANSAVVTLTHDPKLDDMALIEALKSPAFYIGAIGSRTNNIKRRERLALFDISSAEIDKLHGPVGLFLGARTPPEIAIAILAEMTAIRNGVTISQTHAARTDPLPEASGNGASGGSCAVGEFSK</sequence>
<evidence type="ECO:0000259" key="2">
    <source>
        <dbReference type="Pfam" id="PF02625"/>
    </source>
</evidence>
<dbReference type="Proteomes" id="UP000063429">
    <property type="component" value="Chromosome"/>
</dbReference>
<accession>A0ABM5V2Y4</accession>
<reference evidence="5" key="1">
    <citation type="journal article" date="2015" name="Genome Announc.">
        <title>Complete Genome Sequence of Herbaspirillum hiltneri N3 (DSM 17495), Isolated from Surface-Sterilized Wheat Roots.</title>
        <authorList>
            <person name="Guizelini D."/>
            <person name="Saizaki P.M."/>
            <person name="Coimbra N.A."/>
            <person name="Weiss V.A."/>
            <person name="Faoro H."/>
            <person name="Sfeir M.Z."/>
            <person name="Baura V.A."/>
            <person name="Monteiro R.A."/>
            <person name="Chubatsu L.S."/>
            <person name="Souza E.M."/>
            <person name="Cruz L.M."/>
            <person name="Pedrosa F.O."/>
            <person name="Raittz R.T."/>
            <person name="Marchaukoski J.N."/>
            <person name="Steffens M.B."/>
        </authorList>
    </citation>
    <scope>NUCLEOTIDE SEQUENCE [LARGE SCALE GENOMIC DNA]</scope>
    <source>
        <strain evidence="5">N3</strain>
    </source>
</reference>
<feature type="region of interest" description="Disordered" evidence="1">
    <location>
        <begin position="323"/>
        <end position="346"/>
    </location>
</feature>
<dbReference type="EMBL" id="CP011409">
    <property type="protein sequence ID" value="AKZ63918.1"/>
    <property type="molecule type" value="Genomic_DNA"/>
</dbReference>
<evidence type="ECO:0000313" key="5">
    <source>
        <dbReference type="Proteomes" id="UP000063429"/>
    </source>
</evidence>
<proteinExistence type="predicted"/>
<feature type="compositionally biased region" description="Low complexity" evidence="1">
    <location>
        <begin position="329"/>
        <end position="346"/>
    </location>
</feature>
<dbReference type="PANTHER" id="PTHR30388">
    <property type="entry name" value="ALDEHYDE OXIDOREDUCTASE MOLYBDENUM COFACTOR ASSEMBLY PROTEIN"/>
    <property type="match status" value="1"/>
</dbReference>
<dbReference type="Pfam" id="PF13478">
    <property type="entry name" value="XdhC_C"/>
    <property type="match status" value="1"/>
</dbReference>
<keyword evidence="5" id="KW-1185">Reference proteome</keyword>
<dbReference type="InterPro" id="IPR052698">
    <property type="entry name" value="MoCofactor_Util/Proc"/>
</dbReference>
<gene>
    <name evidence="4" type="ORF">F506_15735</name>
</gene>
<dbReference type="InterPro" id="IPR003777">
    <property type="entry name" value="XdhC_CoxI"/>
</dbReference>